<name>A0A8K0WNG4_9HYPO</name>
<sequence>MGSFGDSVRALLDTYGRCLKLLKGLRQAGQPSDAQSSLGSSIRSDRAKIRRVYSSGLEHRGATFEKGDAAARSSMRRLVRRLTSKLASVMQTFARQPVDYGSLESMVNSSRRDAIRTMTDLSSRVGSRSSLLSISTTKSHRSSASRRQGRKTHAKKKEEGKQSRRSSRSTQRSTQKHQARDKRVSMATMSSDSTKLGEVRRRQGSELGPQRVTYPLYMSHRADGERPYAGSESRRKWYSFWRNSS</sequence>
<reference evidence="2" key="1">
    <citation type="journal article" date="2021" name="Nat. Commun.">
        <title>Genetic determinants of endophytism in the Arabidopsis root mycobiome.</title>
        <authorList>
            <person name="Mesny F."/>
            <person name="Miyauchi S."/>
            <person name="Thiergart T."/>
            <person name="Pickel B."/>
            <person name="Atanasova L."/>
            <person name="Karlsson M."/>
            <person name="Huettel B."/>
            <person name="Barry K.W."/>
            <person name="Haridas S."/>
            <person name="Chen C."/>
            <person name="Bauer D."/>
            <person name="Andreopoulos W."/>
            <person name="Pangilinan J."/>
            <person name="LaButti K."/>
            <person name="Riley R."/>
            <person name="Lipzen A."/>
            <person name="Clum A."/>
            <person name="Drula E."/>
            <person name="Henrissat B."/>
            <person name="Kohler A."/>
            <person name="Grigoriev I.V."/>
            <person name="Martin F.M."/>
            <person name="Hacquard S."/>
        </authorList>
    </citation>
    <scope>NUCLEOTIDE SEQUENCE</scope>
    <source>
        <strain evidence="2">MPI-CAGE-CH-0235</strain>
    </source>
</reference>
<feature type="region of interest" description="Disordered" evidence="1">
    <location>
        <begin position="118"/>
        <end position="213"/>
    </location>
</feature>
<evidence type="ECO:0000313" key="2">
    <source>
        <dbReference type="EMBL" id="KAH7309437.1"/>
    </source>
</evidence>
<dbReference type="AlphaFoldDB" id="A0A8K0WNG4"/>
<dbReference type="EMBL" id="JAGPNK010000013">
    <property type="protein sequence ID" value="KAH7309437.1"/>
    <property type="molecule type" value="Genomic_DNA"/>
</dbReference>
<feature type="compositionally biased region" description="Basic residues" evidence="1">
    <location>
        <begin position="138"/>
        <end position="155"/>
    </location>
</feature>
<protein>
    <submittedName>
        <fullName evidence="2">Uncharacterized protein</fullName>
    </submittedName>
</protein>
<organism evidence="2 3">
    <name type="scientific">Stachybotrys elegans</name>
    <dbReference type="NCBI Taxonomy" id="80388"/>
    <lineage>
        <taxon>Eukaryota</taxon>
        <taxon>Fungi</taxon>
        <taxon>Dikarya</taxon>
        <taxon>Ascomycota</taxon>
        <taxon>Pezizomycotina</taxon>
        <taxon>Sordariomycetes</taxon>
        <taxon>Hypocreomycetidae</taxon>
        <taxon>Hypocreales</taxon>
        <taxon>Stachybotryaceae</taxon>
        <taxon>Stachybotrys</taxon>
    </lineage>
</organism>
<keyword evidence="3" id="KW-1185">Reference proteome</keyword>
<comment type="caution">
    <text evidence="2">The sequence shown here is derived from an EMBL/GenBank/DDBJ whole genome shotgun (WGS) entry which is preliminary data.</text>
</comment>
<feature type="compositionally biased region" description="Basic and acidic residues" evidence="1">
    <location>
        <begin position="195"/>
        <end position="204"/>
    </location>
</feature>
<evidence type="ECO:0000313" key="3">
    <source>
        <dbReference type="Proteomes" id="UP000813444"/>
    </source>
</evidence>
<gene>
    <name evidence="2" type="ORF">B0I35DRAFT_482214</name>
</gene>
<evidence type="ECO:0000256" key="1">
    <source>
        <dbReference type="SAM" id="MobiDB-lite"/>
    </source>
</evidence>
<dbReference type="OrthoDB" id="5226911at2759"/>
<proteinExistence type="predicted"/>
<feature type="compositionally biased region" description="Low complexity" evidence="1">
    <location>
        <begin position="119"/>
        <end position="137"/>
    </location>
</feature>
<dbReference type="Proteomes" id="UP000813444">
    <property type="component" value="Unassembled WGS sequence"/>
</dbReference>
<accession>A0A8K0WNG4</accession>